<feature type="region of interest" description="Disordered" evidence="1">
    <location>
        <begin position="14"/>
        <end position="60"/>
    </location>
</feature>
<evidence type="ECO:0000313" key="2">
    <source>
        <dbReference type="EMBL" id="KAG8466396.1"/>
    </source>
</evidence>
<proteinExistence type="predicted"/>
<keyword evidence="3" id="KW-1185">Reference proteome</keyword>
<dbReference type="EMBL" id="JAGTXO010000008">
    <property type="protein sequence ID" value="KAG8466396.1"/>
    <property type="molecule type" value="Genomic_DNA"/>
</dbReference>
<feature type="compositionally biased region" description="Low complexity" evidence="1">
    <location>
        <begin position="111"/>
        <end position="121"/>
    </location>
</feature>
<evidence type="ECO:0000256" key="1">
    <source>
        <dbReference type="SAM" id="MobiDB-lite"/>
    </source>
</evidence>
<sequence length="311" mass="32142">MIDEEILQLTPIHGKLDGGLYTSDSDVSLPRHKPRPRHNPHTPLHPRPGGVSRPAGDLPTPINPYAGGLFLATPAHERAARSAPSSSLAAFASAPRLSRTGGSDGSDADAGEGPASASRTPPRAPGTPRADDEAARAGEPRSSDDAARQPRSAPRAASSHRRRRRDRDHGRRPDDAADADDAHALAPVLDSLHALARELRVVFAHEAAAAAAAPDYAHARAYARADGGVGPTTGGLAAALAHGGGPAGARALHAPFSSTYARGLARSPFSLATRLQLAAARSHALGGVGEPVHRSSFMHGGNQYVVTVSLR</sequence>
<feature type="compositionally biased region" description="Basic residues" evidence="1">
    <location>
        <begin position="30"/>
        <end position="40"/>
    </location>
</feature>
<dbReference type="Proteomes" id="UP000751190">
    <property type="component" value="Unassembled WGS sequence"/>
</dbReference>
<comment type="caution">
    <text evidence="2">The sequence shown here is derived from an EMBL/GenBank/DDBJ whole genome shotgun (WGS) entry which is preliminary data.</text>
</comment>
<name>A0A8J5XLK5_DIALT</name>
<gene>
    <name evidence="2" type="ORF">KFE25_002152</name>
</gene>
<feature type="region of interest" description="Disordered" evidence="1">
    <location>
        <begin position="95"/>
        <end position="179"/>
    </location>
</feature>
<reference evidence="2" key="1">
    <citation type="submission" date="2021-05" db="EMBL/GenBank/DDBJ databases">
        <title>The genome of the haptophyte Pavlova lutheri (Diacronema luteri, Pavlovales) - a model for lipid biosynthesis in eukaryotic algae.</title>
        <authorList>
            <person name="Hulatt C.J."/>
            <person name="Posewitz M.C."/>
        </authorList>
    </citation>
    <scope>NUCLEOTIDE SEQUENCE</scope>
    <source>
        <strain evidence="2">NIVA-4/92</strain>
    </source>
</reference>
<evidence type="ECO:0000313" key="3">
    <source>
        <dbReference type="Proteomes" id="UP000751190"/>
    </source>
</evidence>
<protein>
    <submittedName>
        <fullName evidence="2">Uncharacterized protein</fullName>
    </submittedName>
</protein>
<feature type="compositionally biased region" description="Basic and acidic residues" evidence="1">
    <location>
        <begin position="167"/>
        <end position="179"/>
    </location>
</feature>
<feature type="compositionally biased region" description="Basic and acidic residues" evidence="1">
    <location>
        <begin position="129"/>
        <end position="148"/>
    </location>
</feature>
<organism evidence="2 3">
    <name type="scientific">Diacronema lutheri</name>
    <name type="common">Unicellular marine alga</name>
    <name type="synonym">Monochrysis lutheri</name>
    <dbReference type="NCBI Taxonomy" id="2081491"/>
    <lineage>
        <taxon>Eukaryota</taxon>
        <taxon>Haptista</taxon>
        <taxon>Haptophyta</taxon>
        <taxon>Pavlovophyceae</taxon>
        <taxon>Pavlovales</taxon>
        <taxon>Pavlovaceae</taxon>
        <taxon>Diacronema</taxon>
    </lineage>
</organism>
<accession>A0A8J5XLK5</accession>
<dbReference type="AlphaFoldDB" id="A0A8J5XLK5"/>